<dbReference type="EMBL" id="VSSQ01036071">
    <property type="protein sequence ID" value="MPM88455.1"/>
    <property type="molecule type" value="Genomic_DNA"/>
</dbReference>
<proteinExistence type="predicted"/>
<evidence type="ECO:0000313" key="1">
    <source>
        <dbReference type="EMBL" id="MPM88455.1"/>
    </source>
</evidence>
<comment type="caution">
    <text evidence="1">The sequence shown here is derived from an EMBL/GenBank/DDBJ whole genome shotgun (WGS) entry which is preliminary data.</text>
</comment>
<accession>A0A645DGV9</accession>
<reference evidence="1" key="1">
    <citation type="submission" date="2019-08" db="EMBL/GenBank/DDBJ databases">
        <authorList>
            <person name="Kucharzyk K."/>
            <person name="Murdoch R.W."/>
            <person name="Higgins S."/>
            <person name="Loffler F."/>
        </authorList>
    </citation>
    <scope>NUCLEOTIDE SEQUENCE</scope>
</reference>
<sequence length="65" mass="7460">MSGSKLGLPADVAKLAAENVEFTWKIDDEWIKRSKYYGSLMLERKQIRKLPDYSQFIVTSLAPKP</sequence>
<gene>
    <name evidence="1" type="ORF">SDC9_135559</name>
</gene>
<name>A0A645DGV9_9ZZZZ</name>
<organism evidence="1">
    <name type="scientific">bioreactor metagenome</name>
    <dbReference type="NCBI Taxonomy" id="1076179"/>
    <lineage>
        <taxon>unclassified sequences</taxon>
        <taxon>metagenomes</taxon>
        <taxon>ecological metagenomes</taxon>
    </lineage>
</organism>
<dbReference type="AlphaFoldDB" id="A0A645DGV9"/>
<protein>
    <submittedName>
        <fullName evidence="1">Uncharacterized protein</fullName>
    </submittedName>
</protein>